<protein>
    <recommendedName>
        <fullName evidence="1">HNH domain-containing protein</fullName>
    </recommendedName>
</protein>
<evidence type="ECO:0000313" key="3">
    <source>
        <dbReference type="Proteomes" id="UP001319867"/>
    </source>
</evidence>
<gene>
    <name evidence="2" type="ORF">GENT5_17310</name>
</gene>
<dbReference type="InterPro" id="IPR002711">
    <property type="entry name" value="HNH"/>
</dbReference>
<dbReference type="RefSeq" id="WP_229316808.1">
    <property type="nucleotide sequence ID" value="NZ_AP025184.1"/>
</dbReference>
<reference evidence="2 3" key="2">
    <citation type="journal article" date="2022" name="Microorganisms">
        <title>Complete Genome Sequences of Two Flavobacterium ammonificans Strains and a Flavobacterium ammoniigenes Strain of Ammonifying Bacterioplankton Isolated from Surface River Water.</title>
        <authorList>
            <person name="Suda W."/>
            <person name="Ogata Y."/>
            <person name="Shindo C."/>
            <person name="Watanabe K."/>
        </authorList>
    </citation>
    <scope>NUCLEOTIDE SEQUENCE [LARGE SCALE GENOMIC DNA]</scope>
    <source>
        <strain evidence="2 3">GENT5</strain>
    </source>
</reference>
<feature type="domain" description="HNH" evidence="1">
    <location>
        <begin position="59"/>
        <end position="93"/>
    </location>
</feature>
<reference evidence="2 3" key="1">
    <citation type="journal article" date="2022" name="Int. J. Syst. Evol. Microbiol.">
        <title>Flavobacterium ammonificans sp. nov. and Flavobacterium ammoniigenes sp. nov., ammonifying bacteria isolated from surface river water.</title>
        <authorList>
            <person name="Watanabe K."/>
            <person name="Kitamura T."/>
            <person name="Ogata Y."/>
            <person name="Shindo C."/>
            <person name="Suda W."/>
        </authorList>
    </citation>
    <scope>NUCLEOTIDE SEQUENCE [LARGE SCALE GENOMIC DNA]</scope>
    <source>
        <strain evidence="2 3">GENT5</strain>
    </source>
</reference>
<evidence type="ECO:0000313" key="2">
    <source>
        <dbReference type="EMBL" id="BDB55426.1"/>
    </source>
</evidence>
<dbReference type="Proteomes" id="UP001319867">
    <property type="component" value="Chromosome"/>
</dbReference>
<dbReference type="Gene3D" id="1.10.30.50">
    <property type="match status" value="1"/>
</dbReference>
<dbReference type="PANTHER" id="PTHR33427:SF1">
    <property type="entry name" value="F6A14.21 PROTEIN"/>
    <property type="match status" value="1"/>
</dbReference>
<organism evidence="2 3">
    <name type="scientific">Flavobacterium ammoniigenes</name>
    <dbReference type="NCBI Taxonomy" id="1751095"/>
    <lineage>
        <taxon>Bacteria</taxon>
        <taxon>Pseudomonadati</taxon>
        <taxon>Bacteroidota</taxon>
        <taxon>Flavobacteriia</taxon>
        <taxon>Flavobacteriales</taxon>
        <taxon>Flavobacteriaceae</taxon>
        <taxon>Flavobacterium</taxon>
    </lineage>
</organism>
<dbReference type="CDD" id="cd00085">
    <property type="entry name" value="HNHc"/>
    <property type="match status" value="1"/>
</dbReference>
<keyword evidence="3" id="KW-1185">Reference proteome</keyword>
<evidence type="ECO:0000259" key="1">
    <source>
        <dbReference type="Pfam" id="PF01844"/>
    </source>
</evidence>
<sequence length="106" mass="11926">MARQNSTDRSGNSFSEETKRVIWNKAKIVNGQDPTKTRKDLCGALISWDKYGNTTENGNGWEIDHIKPVSKGGGDELNNLQALQWQNNRKKGDDYPASNYCIVPLK</sequence>
<proteinExistence type="predicted"/>
<dbReference type="EMBL" id="AP025184">
    <property type="protein sequence ID" value="BDB55426.1"/>
    <property type="molecule type" value="Genomic_DNA"/>
</dbReference>
<name>A0ABN6L1E8_9FLAO</name>
<dbReference type="InterPro" id="IPR003615">
    <property type="entry name" value="HNH_nuc"/>
</dbReference>
<accession>A0ABN6L1E8</accession>
<dbReference type="PANTHER" id="PTHR33427">
    <property type="entry name" value="HNH ENDONUCLEASE"/>
    <property type="match status" value="1"/>
</dbReference>
<dbReference type="Pfam" id="PF01844">
    <property type="entry name" value="HNH"/>
    <property type="match status" value="1"/>
</dbReference>